<sequence>MTVGLLCVQEDPGDRPTMVNVVLMLGIDIESFPDPKEPTFVVSRRRIRSLPPSAVGCHHCPPIRFFYVFFISFPFVIYSSFLYPLPSINSFLHRLSPSGLLTLEPLLVIDEWLRSSTQRPVPTLSSALKATGVGEGSPSKCSADRDLASGLFF</sequence>
<evidence type="ECO:0008006" key="4">
    <source>
        <dbReference type="Google" id="ProtNLM"/>
    </source>
</evidence>
<keyword evidence="1" id="KW-0472">Membrane</keyword>
<keyword evidence="1" id="KW-0812">Transmembrane</keyword>
<dbReference type="Proteomes" id="UP000235145">
    <property type="component" value="Unassembled WGS sequence"/>
</dbReference>
<gene>
    <name evidence="2" type="ORF">LSAT_V11C300118640</name>
</gene>
<dbReference type="AlphaFoldDB" id="A0A9R1W1R5"/>
<organism evidence="2 3">
    <name type="scientific">Lactuca sativa</name>
    <name type="common">Garden lettuce</name>
    <dbReference type="NCBI Taxonomy" id="4236"/>
    <lineage>
        <taxon>Eukaryota</taxon>
        <taxon>Viridiplantae</taxon>
        <taxon>Streptophyta</taxon>
        <taxon>Embryophyta</taxon>
        <taxon>Tracheophyta</taxon>
        <taxon>Spermatophyta</taxon>
        <taxon>Magnoliopsida</taxon>
        <taxon>eudicotyledons</taxon>
        <taxon>Gunneridae</taxon>
        <taxon>Pentapetalae</taxon>
        <taxon>asterids</taxon>
        <taxon>campanulids</taxon>
        <taxon>Asterales</taxon>
        <taxon>Asteraceae</taxon>
        <taxon>Cichorioideae</taxon>
        <taxon>Cichorieae</taxon>
        <taxon>Lactucinae</taxon>
        <taxon>Lactuca</taxon>
    </lineage>
</organism>
<accession>A0A9R1W1R5</accession>
<reference evidence="2 3" key="1">
    <citation type="journal article" date="2017" name="Nat. Commun.">
        <title>Genome assembly with in vitro proximity ligation data and whole-genome triplication in lettuce.</title>
        <authorList>
            <person name="Reyes-Chin-Wo S."/>
            <person name="Wang Z."/>
            <person name="Yang X."/>
            <person name="Kozik A."/>
            <person name="Arikit S."/>
            <person name="Song C."/>
            <person name="Xia L."/>
            <person name="Froenicke L."/>
            <person name="Lavelle D.O."/>
            <person name="Truco M.J."/>
            <person name="Xia R."/>
            <person name="Zhu S."/>
            <person name="Xu C."/>
            <person name="Xu H."/>
            <person name="Xu X."/>
            <person name="Cox K."/>
            <person name="Korf I."/>
            <person name="Meyers B.C."/>
            <person name="Michelmore R.W."/>
        </authorList>
    </citation>
    <scope>NUCLEOTIDE SEQUENCE [LARGE SCALE GENOMIC DNA]</scope>
    <source>
        <strain evidence="3">cv. Salinas</strain>
        <tissue evidence="2">Seedlings</tissue>
    </source>
</reference>
<keyword evidence="3" id="KW-1185">Reference proteome</keyword>
<evidence type="ECO:0000313" key="3">
    <source>
        <dbReference type="Proteomes" id="UP000235145"/>
    </source>
</evidence>
<proteinExistence type="predicted"/>
<evidence type="ECO:0000256" key="1">
    <source>
        <dbReference type="SAM" id="Phobius"/>
    </source>
</evidence>
<keyword evidence="1" id="KW-1133">Transmembrane helix</keyword>
<evidence type="ECO:0000313" key="2">
    <source>
        <dbReference type="EMBL" id="KAJ0214932.1"/>
    </source>
</evidence>
<feature type="transmembrane region" description="Helical" evidence="1">
    <location>
        <begin position="65"/>
        <end position="85"/>
    </location>
</feature>
<name>A0A9R1W1R5_LACSA</name>
<dbReference type="EMBL" id="NBSK02000003">
    <property type="protein sequence ID" value="KAJ0214932.1"/>
    <property type="molecule type" value="Genomic_DNA"/>
</dbReference>
<comment type="caution">
    <text evidence="2">The sequence shown here is derived from an EMBL/GenBank/DDBJ whole genome shotgun (WGS) entry which is preliminary data.</text>
</comment>
<protein>
    <recommendedName>
        <fullName evidence="4">S-locus receptor kinase C-terminal domain-containing protein</fullName>
    </recommendedName>
</protein>